<dbReference type="GO" id="GO:0030322">
    <property type="term" value="P:stabilization of membrane potential"/>
    <property type="evidence" value="ECO:0007669"/>
    <property type="project" value="TreeGrafter"/>
</dbReference>
<reference evidence="10 11" key="1">
    <citation type="journal article" date="2024" name="BMC Genomics">
        <title>Genome assembly of redclaw crayfish (Cherax quadricarinatus) provides insights into its immune adaptation and hypoxia tolerance.</title>
        <authorList>
            <person name="Liu Z."/>
            <person name="Zheng J."/>
            <person name="Li H."/>
            <person name="Fang K."/>
            <person name="Wang S."/>
            <person name="He J."/>
            <person name="Zhou D."/>
            <person name="Weng S."/>
            <person name="Chi M."/>
            <person name="Gu Z."/>
            <person name="He J."/>
            <person name="Li F."/>
            <person name="Wang M."/>
        </authorList>
    </citation>
    <scope>NUCLEOTIDE SEQUENCE [LARGE SCALE GENOMIC DNA]</scope>
    <source>
        <strain evidence="10">ZL_2023a</strain>
    </source>
</reference>
<keyword evidence="7" id="KW-0407">Ion channel</keyword>
<evidence type="ECO:0000313" key="11">
    <source>
        <dbReference type="Proteomes" id="UP001445076"/>
    </source>
</evidence>
<evidence type="ECO:0000256" key="1">
    <source>
        <dbReference type="ARBA" id="ARBA00004141"/>
    </source>
</evidence>
<evidence type="ECO:0000256" key="5">
    <source>
        <dbReference type="ARBA" id="ARBA00023065"/>
    </source>
</evidence>
<dbReference type="InterPro" id="IPR013099">
    <property type="entry name" value="K_chnl_dom"/>
</dbReference>
<sequence length="226" mass="26230">MEQAKSGLSIGEKFTLFAVEKITTFSRKGFTHVFMFLILAGYTALGALLFIALEAPHENEEKQDIETVRTHLIESLWENQVQNKGLNFSRWEGIVYNLLQPYDEQLYHSWSVGVSPDTNDRIWTFWKAMFFCSTITTTIGYGHIFPRTNAGRALTIVYAIVGIPIFLILMADFGKLFTRLLKSLFVFVKKLYRTATCRRVRKTRAVQSVKVSWSWTLRMYSVMFFF</sequence>
<dbReference type="AlphaFoldDB" id="A0AAW0Y901"/>
<proteinExistence type="predicted"/>
<dbReference type="Gene3D" id="1.10.287.70">
    <property type="match status" value="1"/>
</dbReference>
<feature type="transmembrane region" description="Helical" evidence="8">
    <location>
        <begin position="33"/>
        <end position="53"/>
    </location>
</feature>
<dbReference type="Pfam" id="PF07885">
    <property type="entry name" value="Ion_trans_2"/>
    <property type="match status" value="1"/>
</dbReference>
<evidence type="ECO:0000256" key="8">
    <source>
        <dbReference type="SAM" id="Phobius"/>
    </source>
</evidence>
<keyword evidence="6 8" id="KW-0472">Membrane</keyword>
<dbReference type="SUPFAM" id="SSF81324">
    <property type="entry name" value="Voltage-gated potassium channels"/>
    <property type="match status" value="1"/>
</dbReference>
<dbReference type="GO" id="GO:0005886">
    <property type="term" value="C:plasma membrane"/>
    <property type="evidence" value="ECO:0007669"/>
    <property type="project" value="TreeGrafter"/>
</dbReference>
<keyword evidence="3 8" id="KW-0812">Transmembrane</keyword>
<dbReference type="PANTHER" id="PTHR11003">
    <property type="entry name" value="POTASSIUM CHANNEL, SUBFAMILY K"/>
    <property type="match status" value="1"/>
</dbReference>
<dbReference type="Proteomes" id="UP001445076">
    <property type="component" value="Unassembled WGS sequence"/>
</dbReference>
<name>A0AAW0Y901_CHEQU</name>
<feature type="transmembrane region" description="Helical" evidence="8">
    <location>
        <begin position="156"/>
        <end position="174"/>
    </location>
</feature>
<evidence type="ECO:0000256" key="2">
    <source>
        <dbReference type="ARBA" id="ARBA00022448"/>
    </source>
</evidence>
<keyword evidence="4 8" id="KW-1133">Transmembrane helix</keyword>
<accession>A0AAW0Y901</accession>
<keyword evidence="2" id="KW-0813">Transport</keyword>
<evidence type="ECO:0000256" key="7">
    <source>
        <dbReference type="ARBA" id="ARBA00023303"/>
    </source>
</evidence>
<organism evidence="10 11">
    <name type="scientific">Cherax quadricarinatus</name>
    <name type="common">Australian red claw crayfish</name>
    <dbReference type="NCBI Taxonomy" id="27406"/>
    <lineage>
        <taxon>Eukaryota</taxon>
        <taxon>Metazoa</taxon>
        <taxon>Ecdysozoa</taxon>
        <taxon>Arthropoda</taxon>
        <taxon>Crustacea</taxon>
        <taxon>Multicrustacea</taxon>
        <taxon>Malacostraca</taxon>
        <taxon>Eumalacostraca</taxon>
        <taxon>Eucarida</taxon>
        <taxon>Decapoda</taxon>
        <taxon>Pleocyemata</taxon>
        <taxon>Astacidea</taxon>
        <taxon>Parastacoidea</taxon>
        <taxon>Parastacidae</taxon>
        <taxon>Cherax</taxon>
    </lineage>
</organism>
<evidence type="ECO:0000259" key="9">
    <source>
        <dbReference type="Pfam" id="PF07885"/>
    </source>
</evidence>
<dbReference type="PANTHER" id="PTHR11003:SF335">
    <property type="entry name" value="POTASSIUM CHANNEL DOMAIN-CONTAINING PROTEIN"/>
    <property type="match status" value="1"/>
</dbReference>
<feature type="domain" description="Potassium channel" evidence="9">
    <location>
        <begin position="118"/>
        <end position="178"/>
    </location>
</feature>
<keyword evidence="5" id="KW-0406">Ion transport</keyword>
<protein>
    <recommendedName>
        <fullName evidence="9">Potassium channel domain-containing protein</fullName>
    </recommendedName>
</protein>
<comment type="subcellular location">
    <subcellularLocation>
        <location evidence="1">Membrane</location>
        <topology evidence="1">Multi-pass membrane protein</topology>
    </subcellularLocation>
</comment>
<comment type="caution">
    <text evidence="10">The sequence shown here is derived from an EMBL/GenBank/DDBJ whole genome shotgun (WGS) entry which is preliminary data.</text>
</comment>
<keyword evidence="11" id="KW-1185">Reference proteome</keyword>
<dbReference type="EMBL" id="JARKIK010000005">
    <property type="protein sequence ID" value="KAK8751835.1"/>
    <property type="molecule type" value="Genomic_DNA"/>
</dbReference>
<evidence type="ECO:0000313" key="10">
    <source>
        <dbReference type="EMBL" id="KAK8751835.1"/>
    </source>
</evidence>
<dbReference type="InterPro" id="IPR003280">
    <property type="entry name" value="2pore_dom_K_chnl"/>
</dbReference>
<evidence type="ECO:0000256" key="3">
    <source>
        <dbReference type="ARBA" id="ARBA00022692"/>
    </source>
</evidence>
<dbReference type="GO" id="GO:0015271">
    <property type="term" value="F:outward rectifier potassium channel activity"/>
    <property type="evidence" value="ECO:0007669"/>
    <property type="project" value="TreeGrafter"/>
</dbReference>
<evidence type="ECO:0000256" key="4">
    <source>
        <dbReference type="ARBA" id="ARBA00022989"/>
    </source>
</evidence>
<feature type="transmembrane region" description="Helical" evidence="8">
    <location>
        <begin position="125"/>
        <end position="144"/>
    </location>
</feature>
<evidence type="ECO:0000256" key="6">
    <source>
        <dbReference type="ARBA" id="ARBA00023136"/>
    </source>
</evidence>
<gene>
    <name evidence="10" type="ORF">OTU49_010599</name>
</gene>
<dbReference type="GO" id="GO:0022841">
    <property type="term" value="F:potassium ion leak channel activity"/>
    <property type="evidence" value="ECO:0007669"/>
    <property type="project" value="TreeGrafter"/>
</dbReference>